<accession>A0ABX2ICD9</accession>
<dbReference type="EMBL" id="JAAITA010000013">
    <property type="protein sequence ID" value="NSJ86585.1"/>
    <property type="molecule type" value="Genomic_DNA"/>
</dbReference>
<dbReference type="Proteomes" id="UP000822142">
    <property type="component" value="Unassembled WGS sequence"/>
</dbReference>
<dbReference type="InterPro" id="IPR006367">
    <property type="entry name" value="Sirohaem_synthase_N"/>
</dbReference>
<evidence type="ECO:0000256" key="5">
    <source>
        <dbReference type="ARBA" id="ARBA00023244"/>
    </source>
</evidence>
<proteinExistence type="predicted"/>
<evidence type="ECO:0000256" key="6">
    <source>
        <dbReference type="ARBA" id="ARBA00047561"/>
    </source>
</evidence>
<dbReference type="RefSeq" id="WP_173749596.1">
    <property type="nucleotide sequence ID" value="NZ_JAAITA010000013.1"/>
</dbReference>
<protein>
    <recommendedName>
        <fullName evidence="2">precorrin-2 dehydrogenase</fullName>
        <ecNumber evidence="2">1.3.1.76</ecNumber>
    </recommendedName>
</protein>
<comment type="catalytic activity">
    <reaction evidence="6">
        <text>precorrin-2 + NAD(+) = sirohydrochlorin + NADH + 2 H(+)</text>
        <dbReference type="Rhea" id="RHEA:15613"/>
        <dbReference type="ChEBI" id="CHEBI:15378"/>
        <dbReference type="ChEBI" id="CHEBI:57540"/>
        <dbReference type="ChEBI" id="CHEBI:57945"/>
        <dbReference type="ChEBI" id="CHEBI:58351"/>
        <dbReference type="ChEBI" id="CHEBI:58827"/>
        <dbReference type="EC" id="1.3.1.76"/>
    </reaction>
</comment>
<dbReference type="Gene3D" id="3.40.50.720">
    <property type="entry name" value="NAD(P)-binding Rossmann-like Domain"/>
    <property type="match status" value="1"/>
</dbReference>
<keyword evidence="3" id="KW-0560">Oxidoreductase</keyword>
<dbReference type="InterPro" id="IPR036291">
    <property type="entry name" value="NAD(P)-bd_dom_sf"/>
</dbReference>
<keyword evidence="8" id="KW-1185">Reference proteome</keyword>
<dbReference type="InterPro" id="IPR028161">
    <property type="entry name" value="Met8-like"/>
</dbReference>
<dbReference type="NCBIfam" id="TIGR01470">
    <property type="entry name" value="cysG_Nterm"/>
    <property type="match status" value="1"/>
</dbReference>
<evidence type="ECO:0000256" key="3">
    <source>
        <dbReference type="ARBA" id="ARBA00023002"/>
    </source>
</evidence>
<organism evidence="7 8">
    <name type="scientific">Blautia hansenii</name>
    <name type="common">Ruminococcus hansenii</name>
    <dbReference type="NCBI Taxonomy" id="1322"/>
    <lineage>
        <taxon>Bacteria</taxon>
        <taxon>Bacillati</taxon>
        <taxon>Bacillota</taxon>
        <taxon>Clostridia</taxon>
        <taxon>Lachnospirales</taxon>
        <taxon>Lachnospiraceae</taxon>
        <taxon>Blautia</taxon>
    </lineage>
</organism>
<name>A0ABX2ICD9_BLAHA</name>
<evidence type="ECO:0000313" key="7">
    <source>
        <dbReference type="EMBL" id="NSJ86585.1"/>
    </source>
</evidence>
<evidence type="ECO:0000313" key="8">
    <source>
        <dbReference type="Proteomes" id="UP000822142"/>
    </source>
</evidence>
<evidence type="ECO:0000256" key="4">
    <source>
        <dbReference type="ARBA" id="ARBA00023027"/>
    </source>
</evidence>
<dbReference type="Pfam" id="PF13241">
    <property type="entry name" value="NAD_binding_7"/>
    <property type="match status" value="1"/>
</dbReference>
<comment type="caution">
    <text evidence="7">The sequence shown here is derived from an EMBL/GenBank/DDBJ whole genome shotgun (WGS) entry which is preliminary data.</text>
</comment>
<evidence type="ECO:0000256" key="2">
    <source>
        <dbReference type="ARBA" id="ARBA00012400"/>
    </source>
</evidence>
<dbReference type="PANTHER" id="PTHR35330">
    <property type="entry name" value="SIROHEME BIOSYNTHESIS PROTEIN MET8"/>
    <property type="match status" value="1"/>
</dbReference>
<dbReference type="PANTHER" id="PTHR35330:SF1">
    <property type="entry name" value="SIROHEME BIOSYNTHESIS PROTEIN MET8"/>
    <property type="match status" value="1"/>
</dbReference>
<reference evidence="7 8" key="1">
    <citation type="journal article" date="2020" name="Cell Host Microbe">
        <title>Functional and Genomic Variation between Human-Derived Isolates of Lachnospiraceae Reveals Inter- and Intra-Species Diversity.</title>
        <authorList>
            <person name="Sorbara M.T."/>
            <person name="Littmann E.R."/>
            <person name="Fontana E."/>
            <person name="Moody T.U."/>
            <person name="Kohout C.E."/>
            <person name="Gjonbalaj M."/>
            <person name="Eaton V."/>
            <person name="Seok R."/>
            <person name="Leiner I.M."/>
            <person name="Pamer E.G."/>
        </authorList>
    </citation>
    <scope>NUCLEOTIDE SEQUENCE [LARGE SCALE GENOMIC DNA]</scope>
    <source>
        <strain evidence="7 8">MSK.15.26</strain>
    </source>
</reference>
<dbReference type="EC" id="1.3.1.76" evidence="2"/>
<keyword evidence="4" id="KW-0520">NAD</keyword>
<dbReference type="SUPFAM" id="SSF51735">
    <property type="entry name" value="NAD(P)-binding Rossmann-fold domains"/>
    <property type="match status" value="1"/>
</dbReference>
<gene>
    <name evidence="7" type="ORF">G5A70_10480</name>
</gene>
<keyword evidence="5" id="KW-0627">Porphyrin biosynthesis</keyword>
<evidence type="ECO:0000256" key="1">
    <source>
        <dbReference type="ARBA" id="ARBA00005010"/>
    </source>
</evidence>
<comment type="pathway">
    <text evidence="1">Porphyrin-containing compound metabolism; siroheme biosynthesis; sirohydrochlorin from precorrin-2: step 1/1.</text>
</comment>
<sequence length="166" mass="18784">MKTEKENKKFFPVFIDLSTKRVVVFGAGKIATRRAETLLSFAGELIVIAPACTERIAQLFEEGKLVYKEKPYDREDLYAADVVLATTDDTKVNEDIYSACKCLGIPVNTASNQQKCDFHFPGILEYEGVVLGFNGSGKDHKKVKEVREKTRKALEQIRKEEEKCEK</sequence>